<proteinExistence type="predicted"/>
<evidence type="ECO:0000313" key="2">
    <source>
        <dbReference type="Proteomes" id="UP000030671"/>
    </source>
</evidence>
<dbReference type="AlphaFoldDB" id="W4KHA2"/>
<dbReference type="InterPro" id="IPR036397">
    <property type="entry name" value="RNaseH_sf"/>
</dbReference>
<reference evidence="1 2" key="1">
    <citation type="journal article" date="2012" name="New Phytol.">
        <title>Insight into trade-off between wood decay and parasitism from the genome of a fungal forest pathogen.</title>
        <authorList>
            <person name="Olson A."/>
            <person name="Aerts A."/>
            <person name="Asiegbu F."/>
            <person name="Belbahri L."/>
            <person name="Bouzid O."/>
            <person name="Broberg A."/>
            <person name="Canback B."/>
            <person name="Coutinho P.M."/>
            <person name="Cullen D."/>
            <person name="Dalman K."/>
            <person name="Deflorio G."/>
            <person name="van Diepen L.T."/>
            <person name="Dunand C."/>
            <person name="Duplessis S."/>
            <person name="Durling M."/>
            <person name="Gonthier P."/>
            <person name="Grimwood J."/>
            <person name="Fossdal C.G."/>
            <person name="Hansson D."/>
            <person name="Henrissat B."/>
            <person name="Hietala A."/>
            <person name="Himmelstrand K."/>
            <person name="Hoffmeister D."/>
            <person name="Hogberg N."/>
            <person name="James T.Y."/>
            <person name="Karlsson M."/>
            <person name="Kohler A."/>
            <person name="Kues U."/>
            <person name="Lee Y.H."/>
            <person name="Lin Y.C."/>
            <person name="Lind M."/>
            <person name="Lindquist E."/>
            <person name="Lombard V."/>
            <person name="Lucas S."/>
            <person name="Lunden K."/>
            <person name="Morin E."/>
            <person name="Murat C."/>
            <person name="Park J."/>
            <person name="Raffaello T."/>
            <person name="Rouze P."/>
            <person name="Salamov A."/>
            <person name="Schmutz J."/>
            <person name="Solheim H."/>
            <person name="Stahlberg J."/>
            <person name="Velez H."/>
            <person name="de Vries R.P."/>
            <person name="Wiebenga A."/>
            <person name="Woodward S."/>
            <person name="Yakovlev I."/>
            <person name="Garbelotto M."/>
            <person name="Martin F."/>
            <person name="Grigoriev I.V."/>
            <person name="Stenlid J."/>
        </authorList>
    </citation>
    <scope>NUCLEOTIDE SEQUENCE [LARGE SCALE GENOMIC DNA]</scope>
    <source>
        <strain evidence="1 2">TC 32-1</strain>
    </source>
</reference>
<name>W4KHA2_HETIT</name>
<dbReference type="InterPro" id="IPR012337">
    <property type="entry name" value="RNaseH-like_sf"/>
</dbReference>
<gene>
    <name evidence="1" type="ORF">HETIRDRAFT_232419</name>
</gene>
<dbReference type="SUPFAM" id="SSF53098">
    <property type="entry name" value="Ribonuclease H-like"/>
    <property type="match status" value="1"/>
</dbReference>
<accession>W4KHA2</accession>
<dbReference type="KEGG" id="hir:HETIRDRAFT_232419"/>
<evidence type="ECO:0000313" key="1">
    <source>
        <dbReference type="EMBL" id="ETW85217.1"/>
    </source>
</evidence>
<evidence type="ECO:0008006" key="3">
    <source>
        <dbReference type="Google" id="ProtNLM"/>
    </source>
</evidence>
<dbReference type="Proteomes" id="UP000030671">
    <property type="component" value="Unassembled WGS sequence"/>
</dbReference>
<sequence length="52" mass="6241">VHSDLWGPAPIATRHGRQYWVTYTDDHSHLSHIYFLHKKNKTFSTYQKLTAW</sequence>
<dbReference type="RefSeq" id="XP_009542090.1">
    <property type="nucleotide sequence ID" value="XM_009543795.1"/>
</dbReference>
<dbReference type="HOGENOM" id="CLU_3092956_0_0_1"/>
<dbReference type="EMBL" id="KI925455">
    <property type="protein sequence ID" value="ETW85217.1"/>
    <property type="molecule type" value="Genomic_DNA"/>
</dbReference>
<feature type="non-terminal residue" evidence="1">
    <location>
        <position position="52"/>
    </location>
</feature>
<dbReference type="GO" id="GO:0003676">
    <property type="term" value="F:nucleic acid binding"/>
    <property type="evidence" value="ECO:0007669"/>
    <property type="project" value="InterPro"/>
</dbReference>
<dbReference type="Gene3D" id="3.30.420.10">
    <property type="entry name" value="Ribonuclease H-like superfamily/Ribonuclease H"/>
    <property type="match status" value="1"/>
</dbReference>
<organism evidence="1 2">
    <name type="scientific">Heterobasidion irregulare (strain TC 32-1)</name>
    <dbReference type="NCBI Taxonomy" id="747525"/>
    <lineage>
        <taxon>Eukaryota</taxon>
        <taxon>Fungi</taxon>
        <taxon>Dikarya</taxon>
        <taxon>Basidiomycota</taxon>
        <taxon>Agaricomycotina</taxon>
        <taxon>Agaricomycetes</taxon>
        <taxon>Russulales</taxon>
        <taxon>Bondarzewiaceae</taxon>
        <taxon>Heterobasidion</taxon>
        <taxon>Heterobasidion annosum species complex</taxon>
    </lineage>
</organism>
<protein>
    <recommendedName>
        <fullName evidence="3">Integrase catalytic domain-containing protein</fullName>
    </recommendedName>
</protein>
<dbReference type="InParanoid" id="W4KHA2"/>
<keyword evidence="2" id="KW-1185">Reference proteome</keyword>
<feature type="non-terminal residue" evidence="1">
    <location>
        <position position="1"/>
    </location>
</feature>
<dbReference type="OrthoDB" id="7691805at2759"/>
<dbReference type="GeneID" id="20668716"/>